<dbReference type="Proteomes" id="UP000002281">
    <property type="component" value="Chromosome 17"/>
</dbReference>
<reference evidence="2" key="2">
    <citation type="submission" date="2025-08" db="UniProtKB">
        <authorList>
            <consortium name="Ensembl"/>
        </authorList>
    </citation>
    <scope>IDENTIFICATION</scope>
    <source>
        <strain evidence="2">Thoroughbred</strain>
    </source>
</reference>
<keyword evidence="1" id="KW-0175">Coiled coil</keyword>
<feature type="coiled-coil region" evidence="1">
    <location>
        <begin position="78"/>
        <end position="142"/>
    </location>
</feature>
<name>A0A9L0RSZ7_HORSE</name>
<dbReference type="AlphaFoldDB" id="A0A9L0RSZ7"/>
<evidence type="ECO:0000256" key="1">
    <source>
        <dbReference type="SAM" id="Coils"/>
    </source>
</evidence>
<organism evidence="2 3">
    <name type="scientific">Equus caballus</name>
    <name type="common">Horse</name>
    <dbReference type="NCBI Taxonomy" id="9796"/>
    <lineage>
        <taxon>Eukaryota</taxon>
        <taxon>Metazoa</taxon>
        <taxon>Chordata</taxon>
        <taxon>Craniata</taxon>
        <taxon>Vertebrata</taxon>
        <taxon>Euteleostomi</taxon>
        <taxon>Mammalia</taxon>
        <taxon>Eutheria</taxon>
        <taxon>Laurasiatheria</taxon>
        <taxon>Perissodactyla</taxon>
        <taxon>Equidae</taxon>
        <taxon>Equus</taxon>
    </lineage>
</organism>
<reference evidence="2" key="3">
    <citation type="submission" date="2025-09" db="UniProtKB">
        <authorList>
            <consortium name="Ensembl"/>
        </authorList>
    </citation>
    <scope>IDENTIFICATION</scope>
    <source>
        <strain evidence="2">Thoroughbred</strain>
    </source>
</reference>
<gene>
    <name evidence="2" type="primary">MTRF1</name>
</gene>
<sequence>RHLCVWLFRHPSLNGHRHCHIHPHSYQFPQIHLDTRLVVFRQNRNHVLPRLLNKNWFRRYCHQDTWTLWKHKALRKYMEELNKEYRTLDQCLQRVSANEGDRRSLNRRHAELAPLAAIYREIQEAEQAIEELESMCKRRSAL</sequence>
<dbReference type="GeneTree" id="ENSGT00940000156877"/>
<evidence type="ECO:0000313" key="3">
    <source>
        <dbReference type="Proteomes" id="UP000002281"/>
    </source>
</evidence>
<dbReference type="Ensembl" id="ENSECAT00000134709.1">
    <property type="protein sequence ID" value="ENSECAP00000064896.1"/>
    <property type="gene ID" value="ENSECAG00000014389.4"/>
</dbReference>
<protein>
    <submittedName>
        <fullName evidence="2">Mitochondrial translation release factor 1</fullName>
    </submittedName>
</protein>
<keyword evidence="3" id="KW-1185">Reference proteome</keyword>
<accession>A0A9L0RSZ7</accession>
<evidence type="ECO:0000313" key="2">
    <source>
        <dbReference type="Ensembl" id="ENSECAP00000064896.1"/>
    </source>
</evidence>
<reference evidence="2 3" key="1">
    <citation type="journal article" date="2009" name="Science">
        <title>Genome sequence, comparative analysis, and population genetics of the domestic horse.</title>
        <authorList>
            <consortium name="Broad Institute Genome Sequencing Platform"/>
            <consortium name="Broad Institute Whole Genome Assembly Team"/>
            <person name="Wade C.M."/>
            <person name="Giulotto E."/>
            <person name="Sigurdsson S."/>
            <person name="Zoli M."/>
            <person name="Gnerre S."/>
            <person name="Imsland F."/>
            <person name="Lear T.L."/>
            <person name="Adelson D.L."/>
            <person name="Bailey E."/>
            <person name="Bellone R.R."/>
            <person name="Bloecker H."/>
            <person name="Distl O."/>
            <person name="Edgar R.C."/>
            <person name="Garber M."/>
            <person name="Leeb T."/>
            <person name="Mauceli E."/>
            <person name="MacLeod J.N."/>
            <person name="Penedo M.C.T."/>
            <person name="Raison J.M."/>
            <person name="Sharpe T."/>
            <person name="Vogel J."/>
            <person name="Andersson L."/>
            <person name="Antczak D.F."/>
            <person name="Biagi T."/>
            <person name="Binns M.M."/>
            <person name="Chowdhary B.P."/>
            <person name="Coleman S.J."/>
            <person name="Della Valle G."/>
            <person name="Fryc S."/>
            <person name="Guerin G."/>
            <person name="Hasegawa T."/>
            <person name="Hill E.W."/>
            <person name="Jurka J."/>
            <person name="Kiialainen A."/>
            <person name="Lindgren G."/>
            <person name="Liu J."/>
            <person name="Magnani E."/>
            <person name="Mickelson J.R."/>
            <person name="Murray J."/>
            <person name="Nergadze S.G."/>
            <person name="Onofrio R."/>
            <person name="Pedroni S."/>
            <person name="Piras M.F."/>
            <person name="Raudsepp T."/>
            <person name="Rocchi M."/>
            <person name="Roeed K.H."/>
            <person name="Ryder O.A."/>
            <person name="Searle S."/>
            <person name="Skow L."/>
            <person name="Swinburne J.E."/>
            <person name="Syvaenen A.C."/>
            <person name="Tozaki T."/>
            <person name="Valberg S.J."/>
            <person name="Vaudin M."/>
            <person name="White J.R."/>
            <person name="Zody M.C."/>
            <person name="Lander E.S."/>
            <person name="Lindblad-Toh K."/>
        </authorList>
    </citation>
    <scope>NUCLEOTIDE SEQUENCE [LARGE SCALE GENOMIC DNA]</scope>
    <source>
        <strain evidence="2 3">Thoroughbred</strain>
    </source>
</reference>
<dbReference type="Gene3D" id="6.10.140.1950">
    <property type="match status" value="1"/>
</dbReference>
<proteinExistence type="predicted"/>